<organism evidence="1 2">
    <name type="scientific">Acinetobacter proteolyticus</name>
    <dbReference type="NCBI Taxonomy" id="1776741"/>
    <lineage>
        <taxon>Bacteria</taxon>
        <taxon>Pseudomonadati</taxon>
        <taxon>Pseudomonadota</taxon>
        <taxon>Gammaproteobacteria</taxon>
        <taxon>Moraxellales</taxon>
        <taxon>Moraxellaceae</taxon>
        <taxon>Acinetobacter</taxon>
    </lineage>
</organism>
<dbReference type="EMBL" id="CABWKZ010000014">
    <property type="protein sequence ID" value="VXA55309.1"/>
    <property type="molecule type" value="Genomic_DNA"/>
</dbReference>
<proteinExistence type="predicted"/>
<gene>
    <name evidence="1" type="ORF">ACI8B_210106</name>
</gene>
<sequence length="127" mass="13958">MTWKGKRPTSFSIQVKSDAEKLMKDIGVDLIQGVITATPVDTGAARGNWIASKTPIKTYDENDTDKTGQGTINRTFVFFAQNAKLGSVIYLQNNLPYIERLENGWSDQAPLGMVSTTLNAIKQKYGG</sequence>
<evidence type="ECO:0000313" key="2">
    <source>
        <dbReference type="Proteomes" id="UP000430404"/>
    </source>
</evidence>
<evidence type="ECO:0000313" key="1">
    <source>
        <dbReference type="EMBL" id="VXA55309.1"/>
    </source>
</evidence>
<dbReference type="AlphaFoldDB" id="A0A653K447"/>
<accession>A0A653K447</accession>
<evidence type="ECO:0008006" key="3">
    <source>
        <dbReference type="Google" id="ProtNLM"/>
    </source>
</evidence>
<reference evidence="1 2" key="1">
    <citation type="submission" date="2019-10" db="EMBL/GenBank/DDBJ databases">
        <authorList>
            <person name="Karimi E."/>
        </authorList>
    </citation>
    <scope>NUCLEOTIDE SEQUENCE [LARGE SCALE GENOMIC DNA]</scope>
    <source>
        <strain evidence="1">Acinetobacter sp. 8BE</strain>
    </source>
</reference>
<dbReference type="Proteomes" id="UP000430404">
    <property type="component" value="Unassembled WGS sequence"/>
</dbReference>
<name>A0A653K447_9GAMM</name>
<dbReference type="RefSeq" id="WP_159725018.1">
    <property type="nucleotide sequence ID" value="NZ_LR732744.1"/>
</dbReference>
<protein>
    <recommendedName>
        <fullName evidence="3">HK97 gp10 family phage protein</fullName>
    </recommendedName>
</protein>